<dbReference type="OrthoDB" id="1489939at2"/>
<dbReference type="Proteomes" id="UP000281028">
    <property type="component" value="Unassembled WGS sequence"/>
</dbReference>
<evidence type="ECO:0000313" key="2">
    <source>
        <dbReference type="EMBL" id="NSL90810.1"/>
    </source>
</evidence>
<dbReference type="AlphaFoldDB" id="A0A433WLI0"/>
<feature type="region of interest" description="Disordered" evidence="1">
    <location>
        <begin position="596"/>
        <end position="645"/>
    </location>
</feature>
<organism evidence="2 3">
    <name type="scientific">Chitinophaga solisilvae</name>
    <dbReference type="NCBI Taxonomy" id="1233460"/>
    <lineage>
        <taxon>Bacteria</taxon>
        <taxon>Pseudomonadati</taxon>
        <taxon>Bacteroidota</taxon>
        <taxon>Chitinophagia</taxon>
        <taxon>Chitinophagales</taxon>
        <taxon>Chitinophagaceae</taxon>
        <taxon>Chitinophaga</taxon>
    </lineage>
</organism>
<sequence length="645" mass="73597">MATLNFFPSSNGVKIRRTNVTTNGVSADIDVNVKGQLAYLNDLISKPILTRDYDNGWQGPDDTSVADFITLPLKARRIGSKYKEEQQWEDDSLLYTFYNAVNRNNYDAKAATISNGSTYKVYSLEEYIDAEEKLSLLKFDFTDRLANNWNNLDLNTRTILSYPGIVNYLLAMGYNAGYTEVNGLTNFIFGNRAGKRNVVAYTQVSAARQYIHADKVDVTFNSETSPVILDLLKGNPSFSSLTFNNFVEKVVGNYVSNSKELELLKHSKYFDDIPAVMIPKLIRMIKQSILPVTASNIDTLLPIFMNEIENTPGWEDDTETTEDDGSPDFSVVFLDEDASVVQVLADNIRCAAQMFYSMTLGDELDIFSVVNFFTHKFMVRGNIQIADTQLREDLQLYVFSNKFTHPRTGRIVDRTRPAERQMFYKQVFNFGNAPVTDDVVVNREFPKCWRILIMEVARYIQRAQDSPNPDSYVSRQPVMQAVEDLQYNLSTHCSGMANVISPIIYDELYFVIKRILSHPEVVKQLVPAGGNWWKVVEMLYQGMKHQRPKTTILYNKAKLGYEILNSVADYNPVTFEDDKRFSTFISNVDAFIISQAQLQGRDEEDTEEEPAHRRHRDREPDRQEEEDSPSGAPPAPASGKDEWDF</sequence>
<proteinExistence type="predicted"/>
<accession>A0A433WLI0</accession>
<evidence type="ECO:0000256" key="1">
    <source>
        <dbReference type="SAM" id="MobiDB-lite"/>
    </source>
</evidence>
<reference evidence="2" key="1">
    <citation type="submission" date="2020-05" db="EMBL/GenBank/DDBJ databases">
        <title>Chitinophaga laudate sp. nov., isolated from a tropical peat swamp.</title>
        <authorList>
            <person name="Goh C.B.S."/>
            <person name="Lee M.S."/>
            <person name="Parimannan S."/>
            <person name="Pasbakhsh P."/>
            <person name="Yule C.M."/>
            <person name="Rajandas H."/>
            <person name="Loke S."/>
            <person name="Croft L."/>
            <person name="Tan J.B.L."/>
        </authorList>
    </citation>
    <scope>NUCLEOTIDE SEQUENCE</scope>
    <source>
        <strain evidence="2">Mgbs1</strain>
    </source>
</reference>
<name>A0A433WLI0_9BACT</name>
<gene>
    <name evidence="2" type="ORF">ECE50_028565</name>
</gene>
<keyword evidence="3" id="KW-1185">Reference proteome</keyword>
<dbReference type="EMBL" id="RIAR02000001">
    <property type="protein sequence ID" value="NSL90810.1"/>
    <property type="molecule type" value="Genomic_DNA"/>
</dbReference>
<protein>
    <submittedName>
        <fullName evidence="2">Uncharacterized protein</fullName>
    </submittedName>
</protein>
<evidence type="ECO:0000313" key="3">
    <source>
        <dbReference type="Proteomes" id="UP000281028"/>
    </source>
</evidence>
<comment type="caution">
    <text evidence="2">The sequence shown here is derived from an EMBL/GenBank/DDBJ whole genome shotgun (WGS) entry which is preliminary data.</text>
</comment>